<evidence type="ECO:0000259" key="1">
    <source>
        <dbReference type="Pfam" id="PF05076"/>
    </source>
</evidence>
<protein>
    <submittedName>
        <fullName evidence="2">Suppressor of fused domain protein</fullName>
    </submittedName>
</protein>
<feature type="domain" description="Suppressor of fused-like" evidence="1">
    <location>
        <begin position="40"/>
        <end position="185"/>
    </location>
</feature>
<sequence length="189" mass="20995">MIDAVGSAIRDHVQGFWPDRGARLRTWDRGKIVEAIPEFAVLEIAPEEEGKAWLYSSIGAWRVPVPGEHRLEFLSLTPREAEEAVENLAMVAAFHADERFRVRLGKVINIGRPWLAGSTCDHFLVSTPFLFGDEFEKVHADGVGVSIYWLLAITASEAAFAREHGGHALEHLIEENDADLLDPTRSAVV</sequence>
<keyword evidence="3" id="KW-1185">Reference proteome</keyword>
<reference evidence="2 3" key="2">
    <citation type="submission" date="2023-11" db="EMBL/GenBank/DDBJ databases">
        <authorList>
            <person name="Lara A.C."/>
            <person name="Chronakova A."/>
        </authorList>
    </citation>
    <scope>NUCLEOTIDE SEQUENCE [LARGE SCALE GENOMIC DNA]</scope>
    <source>
        <strain evidence="2 3">BCCO 10_0798</strain>
    </source>
</reference>
<evidence type="ECO:0000313" key="3">
    <source>
        <dbReference type="Proteomes" id="UP001271792"/>
    </source>
</evidence>
<organism evidence="2 3">
    <name type="scientific">Lentzea kristufekii</name>
    <dbReference type="NCBI Taxonomy" id="3095430"/>
    <lineage>
        <taxon>Bacteria</taxon>
        <taxon>Bacillati</taxon>
        <taxon>Actinomycetota</taxon>
        <taxon>Actinomycetes</taxon>
        <taxon>Pseudonocardiales</taxon>
        <taxon>Pseudonocardiaceae</taxon>
        <taxon>Lentzea</taxon>
    </lineage>
</organism>
<dbReference type="EMBL" id="JAXAVV010000034">
    <property type="protein sequence ID" value="MDX8055952.1"/>
    <property type="molecule type" value="Genomic_DNA"/>
</dbReference>
<dbReference type="Proteomes" id="UP001271792">
    <property type="component" value="Unassembled WGS sequence"/>
</dbReference>
<reference evidence="2 3" key="1">
    <citation type="submission" date="2023-11" db="EMBL/GenBank/DDBJ databases">
        <title>Lentzea sokolovensis, sp. nov., Lentzea kristufkii, sp. nov., and Lentzea miocenensis, sp. nov., rare actinobacteria from Sokolov Coal Basin, Miocene lacustrine sediment, Czech Republic.</title>
        <authorList>
            <person name="Lara A."/>
            <person name="Kotroba L."/>
            <person name="Nouioui I."/>
            <person name="Neumann-Schaal M."/>
            <person name="Mast Y."/>
            <person name="Chronakova A."/>
        </authorList>
    </citation>
    <scope>NUCLEOTIDE SEQUENCE [LARGE SCALE GENOMIC DNA]</scope>
    <source>
        <strain evidence="2 3">BCCO 10_0798</strain>
    </source>
</reference>
<name>A0ABU4U660_9PSEU</name>
<dbReference type="RefSeq" id="WP_319989668.1">
    <property type="nucleotide sequence ID" value="NZ_JAXAVV010000034.1"/>
</dbReference>
<comment type="caution">
    <text evidence="2">The sequence shown here is derived from an EMBL/GenBank/DDBJ whole genome shotgun (WGS) entry which is preliminary data.</text>
</comment>
<gene>
    <name evidence="2" type="ORF">SK571_41805</name>
</gene>
<dbReference type="InterPro" id="IPR020941">
    <property type="entry name" value="SUFU-like_domain"/>
</dbReference>
<accession>A0ABU4U660</accession>
<evidence type="ECO:0000313" key="2">
    <source>
        <dbReference type="EMBL" id="MDX8055952.1"/>
    </source>
</evidence>
<dbReference type="Pfam" id="PF05076">
    <property type="entry name" value="SUFU"/>
    <property type="match status" value="1"/>
</dbReference>
<proteinExistence type="predicted"/>